<dbReference type="AlphaFoldDB" id="X1FXX7"/>
<protein>
    <submittedName>
        <fullName evidence="1">Uncharacterized protein</fullName>
    </submittedName>
</protein>
<evidence type="ECO:0000313" key="1">
    <source>
        <dbReference type="EMBL" id="GAH25623.1"/>
    </source>
</evidence>
<sequence length="86" mass="10019">MSLEADKKNKQEPVIVEVQEYDNIKIILSKIIVPFSEIAKELSAPDVYSGCKNIPFENRDPFYKSVIRHEFADAMRSFRKENELKV</sequence>
<reference evidence="1" key="1">
    <citation type="journal article" date="2014" name="Front. Microbiol.">
        <title>High frequency of phylogenetically diverse reductive dehalogenase-homologous genes in deep subseafloor sedimentary metagenomes.</title>
        <authorList>
            <person name="Kawai M."/>
            <person name="Futagami T."/>
            <person name="Toyoda A."/>
            <person name="Takaki Y."/>
            <person name="Nishi S."/>
            <person name="Hori S."/>
            <person name="Arai W."/>
            <person name="Tsubouchi T."/>
            <person name="Morono Y."/>
            <person name="Uchiyama I."/>
            <person name="Ito T."/>
            <person name="Fujiyama A."/>
            <person name="Inagaki F."/>
            <person name="Takami H."/>
        </authorList>
    </citation>
    <scope>NUCLEOTIDE SEQUENCE</scope>
    <source>
        <strain evidence="1">Expedition CK06-06</strain>
    </source>
</reference>
<name>X1FXX7_9ZZZZ</name>
<dbReference type="EMBL" id="BARU01003620">
    <property type="protein sequence ID" value="GAH25623.1"/>
    <property type="molecule type" value="Genomic_DNA"/>
</dbReference>
<comment type="caution">
    <text evidence="1">The sequence shown here is derived from an EMBL/GenBank/DDBJ whole genome shotgun (WGS) entry which is preliminary data.</text>
</comment>
<proteinExistence type="predicted"/>
<accession>X1FXX7</accession>
<organism evidence="1">
    <name type="scientific">marine sediment metagenome</name>
    <dbReference type="NCBI Taxonomy" id="412755"/>
    <lineage>
        <taxon>unclassified sequences</taxon>
        <taxon>metagenomes</taxon>
        <taxon>ecological metagenomes</taxon>
    </lineage>
</organism>
<gene>
    <name evidence="1" type="ORF">S03H2_07733</name>
</gene>